<evidence type="ECO:0000256" key="4">
    <source>
        <dbReference type="ARBA" id="ARBA00022833"/>
    </source>
</evidence>
<feature type="compositionally biased region" description="Acidic residues" evidence="6">
    <location>
        <begin position="2173"/>
        <end position="2182"/>
    </location>
</feature>
<dbReference type="RefSeq" id="XP_005092388.1">
    <property type="nucleotide sequence ID" value="XM_005092331.3"/>
</dbReference>
<feature type="compositionally biased region" description="Low complexity" evidence="6">
    <location>
        <begin position="718"/>
        <end position="737"/>
    </location>
</feature>
<feature type="domain" description="C2H2-type" evidence="7">
    <location>
        <begin position="2521"/>
        <end position="2548"/>
    </location>
</feature>
<feature type="compositionally biased region" description="Gly residues" evidence="6">
    <location>
        <begin position="3289"/>
        <end position="3299"/>
    </location>
</feature>
<feature type="domain" description="C2H2-type" evidence="7">
    <location>
        <begin position="875"/>
        <end position="905"/>
    </location>
</feature>
<feature type="compositionally biased region" description="Acidic residues" evidence="6">
    <location>
        <begin position="3037"/>
        <end position="3050"/>
    </location>
</feature>
<feature type="compositionally biased region" description="Basic and acidic residues" evidence="6">
    <location>
        <begin position="64"/>
        <end position="74"/>
    </location>
</feature>
<dbReference type="PROSITE" id="PS50157">
    <property type="entry name" value="ZINC_FINGER_C2H2_2"/>
    <property type="match status" value="7"/>
</dbReference>
<feature type="region of interest" description="Disordered" evidence="6">
    <location>
        <begin position="3028"/>
        <end position="3180"/>
    </location>
</feature>
<dbReference type="InterPro" id="IPR013087">
    <property type="entry name" value="Znf_C2H2_type"/>
</dbReference>
<gene>
    <name evidence="9 10 11" type="primary">LOC101862563</name>
</gene>
<feature type="compositionally biased region" description="Polar residues" evidence="6">
    <location>
        <begin position="229"/>
        <end position="241"/>
    </location>
</feature>
<keyword evidence="3 5" id="KW-0863">Zinc-finger</keyword>
<feature type="compositionally biased region" description="Low complexity" evidence="6">
    <location>
        <begin position="2837"/>
        <end position="2851"/>
    </location>
</feature>
<dbReference type="Proteomes" id="UP000694888">
    <property type="component" value="Unplaced"/>
</dbReference>
<feature type="compositionally biased region" description="Polar residues" evidence="6">
    <location>
        <begin position="271"/>
        <end position="281"/>
    </location>
</feature>
<dbReference type="SMART" id="SM00355">
    <property type="entry name" value="ZnF_C2H2"/>
    <property type="match status" value="34"/>
</dbReference>
<feature type="domain" description="C2H2-type" evidence="7">
    <location>
        <begin position="449"/>
        <end position="477"/>
    </location>
</feature>
<sequence>MDSKQNPTSLSASKSTTNGQAEDATSIATSDRLADDIIINSAALENVDVLSKSKPDSAVIDDSDDKKLDPDPIHSMDVQNSKNDAEKVNTEEEKAVVDDVNSALCNNSSVVNNSRSNEEKNVEQTSAVKMSDTDSDVSLTRRGEEQMEGLKIDNVNAVSESTFVKDVHDGKESVKKDVEKESSSSGCFSMSSESKSEDADVNTKQGNENSKTPVDSVLSTEGDRLNCSEMKNSESSQNCNGEVTGPASKDSASNENCNNEDSKLTGDGAQSIVQTLDSSELPSKDNTKSHHVKPEATSEKSSSSSAVTQSEATGSADSGLPDAQMSSSQEATQAVISSDQGTSEPTAQPPVHGQVNQPQNCSASTSSDQTTVGKPVKYRCPKCARVMKDKRLLANHSCEKEGSPEEEKVKITIGLDKEKKSFVCKECDFTNSGHGFEEHLMCHLMIRPYQCLYCKECFINRKEISRHVLKFHNGAKMSCALRALRRAKSLIKEVSLAGTLTFSAKVAGKVPLEKDPERKKKTSEGSTVVNNDNAPAQPVIAAVTSESKAPEKGSAKSTPVPADAAKGEKKVDKTVSDKTITQEETKDESQEVPVCDTKEDVNSAQNFSKLREVLTSNETVTKEDAGPTSDGETQRCAEEEVEVDKEQTNSSSDSGLKIIASYSLQDTQIDGQPLESSDENNAAENVAPNFIMMPPPVTEKETEVLSFLGPEKPMYKNSVAESSPPSSSSSSSSSSTPMLPPPPLQAAPSHSAPNNSSVLPPPPQLVVSAAPRPQQKNPNFFICGFNCLFSSLSTAEFREHTTNFHSSETFFPCYYCGHRSPNENDLVRHISNHTHTHNKSSPLYVCGNEGCRFGTNMVPDYINHVKSSHPHITEPLCNACGDVFPDVSMLQSHVEENVIHIVNCPHCSSKATDRRAILNHISTVHPGKPKMVSVAKQLICHDRKINNYEEMKQLREMLPPTLTPAPALASSSPGGSSVLDHILGKQHEDSTEQRGKSVGNTLAEVLAAGTSPRGSPSPSARMLSPSSRRREATPDSGRSPNSESSGFGSHRVKEEVEEDVDELGESSGVDDSSSGYTIDENGIRRRIYVPMSERQAENYRCRYCTFIARDLKRMNCHERSHGMPPTKKERFKCMFCPQGFDSEMKFRLHITCHPGLIKFLLYRCKKCEFDSNQKHTIVKHITCNRDRKHRGSGPVEDQYTVVSRSLESRVLQCEQCDYMTRHKIHMAIHYQREHGVLRDKGEFTIEGLTPTDTPLSSYDTPPSHSSSRSTPSPKGIQQSPDASSSHDAFDFTRPTSAAKRSRDRMHESSAPAALTVNQITERNENFTRLVSQQTALQPGLVLENQVRKFKCPICKYLLPKAADLKNHVKRHSEIGQITLVMFRCKYCSCMSTARELLYEHLGEKHPGKPIALVKKIVAIDTTEVDKSFAETSVEESFEQLEENLHKELATALKNNSPSPDQAKTETSGDFLSASTASSSSSSTAYEQLFVIPEGGDVFSVPLQCPKCSYNTHKKADIIEHVNSLHSEVKVISNDEDVEKLAKATTEDILNAAGKGSTEKAVSKPGFLSQEEVLIVPDDQIFKEPALCSRCDFATLLRRDMVMHLQQFHPEISVMGRNSYPVQVSAMGSKVGPMEESCVVGSGSLDAKIRCLYENYGTQMKCLICGTERPKKFFIHVHILRHLNIYLWKCAFCAHRGLQKYKMVDHIKKIHPGKPMSVRYLRVNVEAKVAQFLAQFNIIQNRKASLDEGLEVPFSANDTSHDHDDNKGTCQQSCSGGHHQSPGHSGPSSASSNYNHTLGSEELDSKIGCLYDFSDGVFYKCLVCPNQFQRKFAVHRHIIISHLKVALLTCSYCGMEGVEKHQMVDHILACHKGQPVNIKTNEVDLAQNVSKFLAKVAAGEDNADVNNTGDGLGSSKSSDSSKDYYNRMYRPFAFSKKPRSFGLSGSSSTKLKSPTFRFGNYKSSTPSTTKTTTPGKKNNLVDPDVIMLGRDALDRELSCLYQTRNTGQLRCLVCRWEFPRKYPLHRHIMLKHLKMNLVGCPYCPFEGVEKYNVSTHIKEEHKDKPINIKFTQPDVGGRVREFVDDMANVGGLSQNLIQKPESSNSGSRSSSPVVSLKRERDGDDDENTNGTNDSETRGGPAPPSLVVAMFGKKKNKVPPSPLTTSEDFVVKTEIEDEEFEEGAALDTHDDNDVLHSASKHKHGSGEDGEEENDDYNEEDDPGADRSNYDPEEDEEEEPDSSQFSTLRRPLVQSYAPGSYRSPAGGKPKALDVITKIKVLKSKDGPITKFYCEKCKFTSLHRSNVVRHIYKIHEKYQTHTCPICNYQTLSLMLMRKHTDREHPGQEYKEDAFTLNPPRTKPRTLMGPLSFQKRRQNLLHKKLSTVTPPRTTPQGPKQYACAYCHYETDTQDDILKHTKENHSQGDDSYSTARASSSQQNESDEDDQTSACWDGSKKAVKRKLQDGSDTTFKRKRRFVFEKGDELIQCGHCDARETSMGRMQDHMDWDHQGLPFNCKRIPAWRFVCKSCAVKTMATSKMKYHLNRHVNYRPYTCTNCGAFFPSPDQCRRHSRSQGHEEQYMYVRNPKKEIRVEELLEETRQLAIKVQEEAIKDPEFDIAFTDKFISQFQENRGNLKRSAPTGSNSRSAKKARAAADGDDSGDWVERKQTGKSAQTVGVEMCVTIKCYNCEFSAGTVSEVYNHHKEVHHDERFLWTELERGFTCDKTGEALPDCDSSVPNASTDVGYTTRMTLGAGNNTMRFKCKTCDFSSCVIQAMKSHLKSHQPKGFICPYCSRSFSGKEKLMRHQYCLHKGMALWVIHLRMSGTVGSILTSKKGGGPSLSSSVSRPESSPKSETAGPSVSPKPTDEDTASSGKLTRRSSQSALNYLCSECDYETESLYHFRLHLSQQHQGFKYRIRDSSLSSPLKCGYCPFLAETETEFSGHIESHFGERRFKCSHCEYSAFDRSSVQRHVSSVHADTDAKVVDRNEVSRMAHEYIKGQERDRTDLPLVLNLEPEVRVQRIPDSVLLQLNRAPPVGSDSEEDISGGEEEIRDGETKFMEGGEDGNEEEPSGTGSADAALEDNSYGEEEKLVMEGVSDDMEVLDNEEVEKEVEEHDESEAHDDEGGEEEEEVDNNSDEAEEEEVEEEEEEEEEDDPSESDKFTHELGLTAVQQQQSSLLDSDPDMMIMQFGGVAGGAYPSCGMVGAPQSGGGIPSPLPHRSKDSLLSAQEEDEDVASSENVANVEEGDDDEEDDDDDDAFGHDVTLASPLPMISLGDGVTMSPVAADNSGEDGGSAAGLGLGDDTLNLGSGDNEEMLLDV</sequence>
<feature type="compositionally biased region" description="Polar residues" evidence="6">
    <location>
        <begin position="202"/>
        <end position="219"/>
    </location>
</feature>
<feature type="compositionally biased region" description="Low complexity" evidence="6">
    <location>
        <begin position="3300"/>
        <end position="3309"/>
    </location>
</feature>
<dbReference type="Gene3D" id="3.30.160.60">
    <property type="entry name" value="Classic Zinc Finger"/>
    <property type="match status" value="8"/>
</dbReference>
<dbReference type="GeneID" id="101862563"/>
<feature type="region of interest" description="Disordered" evidence="6">
    <location>
        <begin position="513"/>
        <end position="694"/>
    </location>
</feature>
<feature type="domain" description="C2H2-type" evidence="7">
    <location>
        <begin position="2785"/>
        <end position="2813"/>
    </location>
</feature>
<feature type="region of interest" description="Disordered" evidence="6">
    <location>
        <begin position="715"/>
        <end position="771"/>
    </location>
</feature>
<feature type="compositionally biased region" description="Low complexity" evidence="6">
    <location>
        <begin position="1065"/>
        <end position="1075"/>
    </location>
</feature>
<evidence type="ECO:0000256" key="2">
    <source>
        <dbReference type="ARBA" id="ARBA00022737"/>
    </source>
</evidence>
<feature type="region of interest" description="Disordered" evidence="6">
    <location>
        <begin position="2093"/>
        <end position="2145"/>
    </location>
</feature>
<evidence type="ECO:0000256" key="5">
    <source>
        <dbReference type="PROSITE-ProRule" id="PRU00042"/>
    </source>
</evidence>
<feature type="compositionally biased region" description="Polar residues" evidence="6">
    <location>
        <begin position="602"/>
        <end position="619"/>
    </location>
</feature>
<dbReference type="PROSITE" id="PS00028">
    <property type="entry name" value="ZINC_FINGER_C2H2_1"/>
    <property type="match status" value="7"/>
</dbReference>
<name>A0ABM0JFB6_APLCA</name>
<feature type="compositionally biased region" description="Basic and acidic residues" evidence="6">
    <location>
        <begin position="163"/>
        <end position="182"/>
    </location>
</feature>
<feature type="domain" description="C2H2-type" evidence="7">
    <location>
        <begin position="2951"/>
        <end position="2979"/>
    </location>
</feature>
<feature type="compositionally biased region" description="Polar residues" evidence="6">
    <location>
        <begin position="1036"/>
        <end position="1047"/>
    </location>
</feature>
<feature type="compositionally biased region" description="Low complexity" evidence="6">
    <location>
        <begin position="1769"/>
        <end position="1791"/>
    </location>
</feature>
<keyword evidence="8" id="KW-1185">Reference proteome</keyword>
<feature type="compositionally biased region" description="Polar residues" evidence="6">
    <location>
        <begin position="1"/>
        <end position="20"/>
    </location>
</feature>
<dbReference type="SUPFAM" id="SSF57667">
    <property type="entry name" value="beta-beta-alpha zinc fingers"/>
    <property type="match status" value="2"/>
</dbReference>
<feature type="compositionally biased region" description="Acidic residues" evidence="6">
    <location>
        <begin position="2228"/>
        <end position="2238"/>
    </location>
</feature>
<feature type="compositionally biased region" description="Acidic residues" evidence="6">
    <location>
        <begin position="3059"/>
        <end position="3068"/>
    </location>
</feature>
<feature type="compositionally biased region" description="Low complexity" evidence="6">
    <location>
        <begin position="1256"/>
        <end position="1273"/>
    </location>
</feature>
<feature type="domain" description="C2H2-type" evidence="7">
    <location>
        <begin position="2549"/>
        <end position="2578"/>
    </location>
</feature>
<evidence type="ECO:0000256" key="3">
    <source>
        <dbReference type="ARBA" id="ARBA00022771"/>
    </source>
</evidence>
<reference evidence="9 10" key="1">
    <citation type="submission" date="2025-05" db="UniProtKB">
        <authorList>
            <consortium name="RefSeq"/>
        </authorList>
    </citation>
    <scope>IDENTIFICATION</scope>
</reference>
<feature type="compositionally biased region" description="Polar residues" evidence="6">
    <location>
        <begin position="1453"/>
        <end position="1469"/>
    </location>
</feature>
<feature type="region of interest" description="Disordered" evidence="6">
    <location>
        <begin position="2417"/>
        <end position="2448"/>
    </location>
</feature>
<feature type="region of interest" description="Disordered" evidence="6">
    <location>
        <begin position="1246"/>
        <end position="1314"/>
    </location>
</feature>
<feature type="region of interest" description="Disordered" evidence="6">
    <location>
        <begin position="3200"/>
        <end position="3318"/>
    </location>
</feature>
<feature type="domain" description="C2H2-type" evidence="7">
    <location>
        <begin position="811"/>
        <end position="840"/>
    </location>
</feature>
<feature type="compositionally biased region" description="Acidic residues" evidence="6">
    <location>
        <begin position="3094"/>
        <end position="3155"/>
    </location>
</feature>
<feature type="region of interest" description="Disordered" evidence="6">
    <location>
        <begin position="1756"/>
        <end position="1796"/>
    </location>
</feature>
<feature type="region of interest" description="Disordered" evidence="6">
    <location>
        <begin position="107"/>
        <end position="373"/>
    </location>
</feature>
<feature type="region of interest" description="Disordered" evidence="6">
    <location>
        <begin position="961"/>
        <end position="980"/>
    </location>
</feature>
<feature type="compositionally biased region" description="Basic and acidic residues" evidence="6">
    <location>
        <begin position="565"/>
        <end position="589"/>
    </location>
</feature>
<proteinExistence type="predicted"/>
<feature type="compositionally biased region" description="Acidic residues" evidence="6">
    <location>
        <begin position="3243"/>
        <end position="3256"/>
    </location>
</feature>
<evidence type="ECO:0000313" key="8">
    <source>
        <dbReference type="Proteomes" id="UP000694888"/>
    </source>
</evidence>
<feature type="compositionally biased region" description="Polar residues" evidence="6">
    <location>
        <begin position="324"/>
        <end position="346"/>
    </location>
</feature>
<evidence type="ECO:0000313" key="9">
    <source>
        <dbReference type="RefSeq" id="XP_005092388.1"/>
    </source>
</evidence>
<accession>A0ABM0JFB6</accession>
<feature type="region of interest" description="Disordered" evidence="6">
    <location>
        <begin position="2829"/>
        <end position="2875"/>
    </location>
</feature>
<evidence type="ECO:0000256" key="6">
    <source>
        <dbReference type="SAM" id="MobiDB-lite"/>
    </source>
</evidence>
<feature type="compositionally biased region" description="Polar residues" evidence="6">
    <location>
        <begin position="354"/>
        <end position="372"/>
    </location>
</feature>
<feature type="region of interest" description="Disordered" evidence="6">
    <location>
        <begin position="49"/>
        <end position="88"/>
    </location>
</feature>
<evidence type="ECO:0000313" key="11">
    <source>
        <dbReference type="RefSeq" id="XP_005092390.1"/>
    </source>
</evidence>
<feature type="compositionally biased region" description="Polar residues" evidence="6">
    <location>
        <begin position="524"/>
        <end position="534"/>
    </location>
</feature>
<feature type="compositionally biased region" description="Low complexity" evidence="6">
    <location>
        <begin position="299"/>
        <end position="313"/>
    </location>
</feature>
<feature type="compositionally biased region" description="Low complexity" evidence="6">
    <location>
        <begin position="746"/>
        <end position="758"/>
    </location>
</feature>
<feature type="region of interest" description="Disordered" evidence="6">
    <location>
        <begin position="2173"/>
        <end position="2247"/>
    </location>
</feature>
<dbReference type="RefSeq" id="XP_005092390.1">
    <property type="nucleotide sequence ID" value="XM_005092333.3"/>
</dbReference>
<feature type="compositionally biased region" description="Acidic residues" evidence="6">
    <location>
        <begin position="1055"/>
        <end position="1064"/>
    </location>
</feature>
<keyword evidence="2" id="KW-0677">Repeat</keyword>
<dbReference type="PANTHER" id="PTHR24379">
    <property type="entry name" value="KRAB AND ZINC FINGER DOMAIN-CONTAINING"/>
    <property type="match status" value="1"/>
</dbReference>
<feature type="compositionally biased region" description="Basic and acidic residues" evidence="6">
    <location>
        <begin position="2340"/>
        <end position="2349"/>
    </location>
</feature>
<feature type="compositionally biased region" description="Polar residues" evidence="6">
    <location>
        <begin position="1275"/>
        <end position="1286"/>
    </location>
</feature>
<feature type="region of interest" description="Disordered" evidence="6">
    <location>
        <begin position="2340"/>
        <end position="2363"/>
    </location>
</feature>
<feature type="compositionally biased region" description="Basic and acidic residues" evidence="6">
    <location>
        <begin position="139"/>
        <end position="151"/>
    </location>
</feature>
<keyword evidence="4" id="KW-0862">Zinc</keyword>
<feature type="compositionally biased region" description="Acidic residues" evidence="6">
    <location>
        <begin position="2205"/>
        <end position="2220"/>
    </location>
</feature>
<feature type="compositionally biased region" description="Basic and acidic residues" evidence="6">
    <location>
        <begin position="282"/>
        <end position="298"/>
    </location>
</feature>
<feature type="compositionally biased region" description="Low complexity" evidence="6">
    <location>
        <begin position="183"/>
        <end position="193"/>
    </location>
</feature>
<dbReference type="PANTHER" id="PTHR24379:SF121">
    <property type="entry name" value="C2H2-TYPE DOMAIN-CONTAINING PROTEIN"/>
    <property type="match status" value="1"/>
</dbReference>
<feature type="compositionally biased region" description="Low complexity" evidence="6">
    <location>
        <begin position="961"/>
        <end position="977"/>
    </location>
</feature>
<evidence type="ECO:0000259" key="7">
    <source>
        <dbReference type="PROSITE" id="PS50157"/>
    </source>
</evidence>
<feature type="region of interest" description="Disordered" evidence="6">
    <location>
        <begin position="1007"/>
        <end position="1077"/>
    </location>
</feature>
<feature type="compositionally biased region" description="Low complexity" evidence="6">
    <location>
        <begin position="2101"/>
        <end position="2114"/>
    </location>
</feature>
<feature type="region of interest" description="Disordered" evidence="6">
    <location>
        <begin position="1453"/>
        <end position="1477"/>
    </location>
</feature>
<dbReference type="InterPro" id="IPR036236">
    <property type="entry name" value="Znf_C2H2_sf"/>
</dbReference>
<evidence type="ECO:0000256" key="1">
    <source>
        <dbReference type="ARBA" id="ARBA00022723"/>
    </source>
</evidence>
<keyword evidence="1" id="KW-0479">Metal-binding</keyword>
<protein>
    <submittedName>
        <fullName evidence="9 10">Uncharacterized protein LOC101862563 isoform X1</fullName>
    </submittedName>
</protein>
<evidence type="ECO:0000313" key="10">
    <source>
        <dbReference type="RefSeq" id="XP_005092389.1"/>
    </source>
</evidence>
<feature type="region of interest" description="Disordered" evidence="6">
    <location>
        <begin position="1"/>
        <end position="32"/>
    </location>
</feature>
<feature type="compositionally biased region" description="Polar residues" evidence="6">
    <location>
        <begin position="250"/>
        <end position="259"/>
    </location>
</feature>
<organism evidence="8 10">
    <name type="scientific">Aplysia californica</name>
    <name type="common">California sea hare</name>
    <dbReference type="NCBI Taxonomy" id="6500"/>
    <lineage>
        <taxon>Eukaryota</taxon>
        <taxon>Metazoa</taxon>
        <taxon>Spiralia</taxon>
        <taxon>Lophotrochozoa</taxon>
        <taxon>Mollusca</taxon>
        <taxon>Gastropoda</taxon>
        <taxon>Heterobranchia</taxon>
        <taxon>Euthyneura</taxon>
        <taxon>Tectipleura</taxon>
        <taxon>Aplysiida</taxon>
        <taxon>Aplysioidea</taxon>
        <taxon>Aplysiidae</taxon>
        <taxon>Aplysia</taxon>
    </lineage>
</organism>
<feature type="region of interest" description="Disordered" evidence="6">
    <location>
        <begin position="2628"/>
        <end position="2666"/>
    </location>
</feature>
<dbReference type="RefSeq" id="XP_005092389.1">
    <property type="nucleotide sequence ID" value="XM_005092332.3"/>
</dbReference>